<keyword evidence="5" id="KW-0862">Zinc</keyword>
<dbReference type="Pfam" id="PF13912">
    <property type="entry name" value="zf-C2H2_6"/>
    <property type="match status" value="3"/>
</dbReference>
<proteinExistence type="predicted"/>
<comment type="caution">
    <text evidence="10">The sequence shown here is derived from an EMBL/GenBank/DDBJ whole genome shotgun (WGS) entry which is preliminary data.</text>
</comment>
<dbReference type="PANTHER" id="PTHR24406">
    <property type="entry name" value="TRANSCRIPTIONAL REPRESSOR CTCFL-RELATED"/>
    <property type="match status" value="1"/>
</dbReference>
<dbReference type="InterPro" id="IPR036236">
    <property type="entry name" value="Znf_C2H2_sf"/>
</dbReference>
<gene>
    <name evidence="10" type="ORF">ODALV1_LOCUS18975</name>
</gene>
<organism evidence="10 11">
    <name type="scientific">Orchesella dallaii</name>
    <dbReference type="NCBI Taxonomy" id="48710"/>
    <lineage>
        <taxon>Eukaryota</taxon>
        <taxon>Metazoa</taxon>
        <taxon>Ecdysozoa</taxon>
        <taxon>Arthropoda</taxon>
        <taxon>Hexapoda</taxon>
        <taxon>Collembola</taxon>
        <taxon>Entomobryomorpha</taxon>
        <taxon>Entomobryoidea</taxon>
        <taxon>Orchesellidae</taxon>
        <taxon>Orchesellinae</taxon>
        <taxon>Orchesella</taxon>
    </lineage>
</organism>
<feature type="domain" description="C2H2-type" evidence="9">
    <location>
        <begin position="832"/>
        <end position="859"/>
    </location>
</feature>
<dbReference type="SMART" id="SM00355">
    <property type="entry name" value="ZnF_C2H2"/>
    <property type="match status" value="8"/>
</dbReference>
<keyword evidence="4 7" id="KW-0863">Zinc-finger</keyword>
<evidence type="ECO:0000256" key="2">
    <source>
        <dbReference type="ARBA" id="ARBA00022723"/>
    </source>
</evidence>
<dbReference type="InterPro" id="IPR013087">
    <property type="entry name" value="Znf_C2H2_type"/>
</dbReference>
<evidence type="ECO:0000256" key="4">
    <source>
        <dbReference type="ARBA" id="ARBA00022771"/>
    </source>
</evidence>
<protein>
    <recommendedName>
        <fullName evidence="9">C2H2-type domain-containing protein</fullName>
    </recommendedName>
</protein>
<reference evidence="10 11" key="1">
    <citation type="submission" date="2024-08" db="EMBL/GenBank/DDBJ databases">
        <authorList>
            <person name="Cucini C."/>
            <person name="Frati F."/>
        </authorList>
    </citation>
    <scope>NUCLEOTIDE SEQUENCE [LARGE SCALE GENOMIC DNA]</scope>
</reference>
<evidence type="ECO:0000256" key="7">
    <source>
        <dbReference type="PROSITE-ProRule" id="PRU00042"/>
    </source>
</evidence>
<evidence type="ECO:0000256" key="5">
    <source>
        <dbReference type="ARBA" id="ARBA00022833"/>
    </source>
</evidence>
<feature type="region of interest" description="Disordered" evidence="8">
    <location>
        <begin position="919"/>
        <end position="956"/>
    </location>
</feature>
<feature type="compositionally biased region" description="Low complexity" evidence="8">
    <location>
        <begin position="939"/>
        <end position="955"/>
    </location>
</feature>
<sequence length="1088" mass="118561">MEGVQIEHLAAAASAVRANGNGLSGEGDEVIASTMNGQLEIEIPTGERQGAIHTIQLQSPGGSSHIVEGLVVTTSGGGGGPGDEGETTLFHPTSAGTFILPTTSNHHHNHLAQTSTIVTSSSPSCEVISADSSDQHILSGLQVVRVTTGENGETIFLVPSSSGGGDKHGDMQQVMVLQPADEITEEMQQQEMEHETAVELNIPSPKPVLTTVKQEVNSSTVTSNSEDPLRHHYQPTTTLVVVTGNNASVGGVPPPPPTSQPQQITTEQKPIITTENGRSSASGVSNAGKAPPPPPTITPNGSVDNRPKRKAALKAIANRRELGIGGPPHSSNSNSSPSKKQNTQKSPRKSGTKIEVTHLSPPKSQTLSIVSTTSIAPQFTQITRPHQPPPPPVVISAPPPVTRVMLPGGTQIQGSPGSYFLLPEDVVSESDDDDTNMPVRKCIVCLRRRRFTEDIFDGNNSAPHSAPSRQQLLQHMDVLIAHLNISAKGKPSDVGICPTCLDALQRWHVFNCAIVKRHEAARATGAPYDDSLLNCEPFETRVYRNFRKIAKVKEVYLSATHSHLARRHITEKDWDFFCDNLFRFNSVKSERARELEKYITCREKLSHIYCIKCQRLVKNGKKGFMKHMKSQHPHEPILFPCDICGSQFPDKDISGSNEDYYPHWISHFYFNSCEECGKRFPTKRGLGQHRHSVHKNRPPQQWNANKPPVATCTNEDRPWKCDHCDASFKMKGALVSHRDVVHFNLKNHVCSICGEAFKSASSLRGHVRRHEGRRDYKCEVCQKEYYTYSALKGHKVVHQTARDFICGICGKAFKKKKALEEHGTLHTGVKPHRCPICGREIRVKSNLYKHMKIHKKNAELGITTGRGRSNANNNTTVQVTNIASASSSSTSKAPSQKKSEPIDIKVKHIKVEEQMIEVKQERSTSPPVQHHFHQGASTSVNVSHPHPNNNSTSSPMQGATAVDVVLDNDLSSGEHRGPIVVSIVTDGLGGGPSNILDMNPEQQAQILSAVTSLATSQGQTVTVAAHPSSHPTTSATAFLASPHPQQLQAISATTTTTSSSQQDPILGVSNTQFYNTQQFFTSLDQLQN</sequence>
<dbReference type="Gene3D" id="3.30.160.60">
    <property type="entry name" value="Classic Zinc Finger"/>
    <property type="match status" value="5"/>
</dbReference>
<dbReference type="PROSITE" id="PS00028">
    <property type="entry name" value="ZINC_FINGER_C2H2_1"/>
    <property type="match status" value="6"/>
</dbReference>
<feature type="region of interest" description="Disordered" evidence="8">
    <location>
        <begin position="320"/>
        <end position="360"/>
    </location>
</feature>
<feature type="compositionally biased region" description="Polar residues" evidence="8">
    <location>
        <begin position="267"/>
        <end position="285"/>
    </location>
</feature>
<feature type="domain" description="C2H2-type" evidence="9">
    <location>
        <begin position="719"/>
        <end position="747"/>
    </location>
</feature>
<feature type="domain" description="C2H2-type" evidence="9">
    <location>
        <begin position="776"/>
        <end position="803"/>
    </location>
</feature>
<feature type="compositionally biased region" description="Low complexity" evidence="8">
    <location>
        <begin position="882"/>
        <end position="896"/>
    </location>
</feature>
<feature type="domain" description="C2H2-type" evidence="9">
    <location>
        <begin position="748"/>
        <end position="775"/>
    </location>
</feature>
<feature type="domain" description="C2H2-type" evidence="9">
    <location>
        <begin position="671"/>
        <end position="699"/>
    </location>
</feature>
<comment type="subcellular location">
    <subcellularLocation>
        <location evidence="1">Nucleus</location>
    </subcellularLocation>
</comment>
<keyword evidence="2" id="KW-0479">Metal-binding</keyword>
<dbReference type="InterPro" id="IPR050888">
    <property type="entry name" value="ZnF_C2H2-type_TF"/>
</dbReference>
<dbReference type="Proteomes" id="UP001642540">
    <property type="component" value="Unassembled WGS sequence"/>
</dbReference>
<keyword evidence="3" id="KW-0677">Repeat</keyword>
<evidence type="ECO:0000256" key="3">
    <source>
        <dbReference type="ARBA" id="ARBA00022737"/>
    </source>
</evidence>
<name>A0ABP1R9U7_9HEXA</name>
<feature type="domain" description="C2H2-type" evidence="9">
    <location>
        <begin position="804"/>
        <end position="831"/>
    </location>
</feature>
<evidence type="ECO:0000256" key="8">
    <source>
        <dbReference type="SAM" id="MobiDB-lite"/>
    </source>
</evidence>
<evidence type="ECO:0000259" key="9">
    <source>
        <dbReference type="PROSITE" id="PS50157"/>
    </source>
</evidence>
<keyword evidence="11" id="KW-1185">Reference proteome</keyword>
<keyword evidence="6" id="KW-0539">Nucleus</keyword>
<evidence type="ECO:0000256" key="1">
    <source>
        <dbReference type="ARBA" id="ARBA00004123"/>
    </source>
</evidence>
<feature type="region of interest" description="Disordered" evidence="8">
    <location>
        <begin position="245"/>
        <end position="307"/>
    </location>
</feature>
<evidence type="ECO:0000313" key="11">
    <source>
        <dbReference type="Proteomes" id="UP001642540"/>
    </source>
</evidence>
<dbReference type="PROSITE" id="PS50157">
    <property type="entry name" value="ZINC_FINGER_C2H2_2"/>
    <property type="match status" value="6"/>
</dbReference>
<dbReference type="EMBL" id="CAXLJM020000062">
    <property type="protein sequence ID" value="CAL8120413.1"/>
    <property type="molecule type" value="Genomic_DNA"/>
</dbReference>
<evidence type="ECO:0000313" key="10">
    <source>
        <dbReference type="EMBL" id="CAL8120413.1"/>
    </source>
</evidence>
<feature type="region of interest" description="Disordered" evidence="8">
    <location>
        <begin position="882"/>
        <end position="901"/>
    </location>
</feature>
<feature type="compositionally biased region" description="Low complexity" evidence="8">
    <location>
        <begin position="330"/>
        <end position="345"/>
    </location>
</feature>
<dbReference type="Pfam" id="PF00096">
    <property type="entry name" value="zf-C2H2"/>
    <property type="match status" value="2"/>
</dbReference>
<dbReference type="SUPFAM" id="SSF57667">
    <property type="entry name" value="beta-beta-alpha zinc fingers"/>
    <property type="match status" value="3"/>
</dbReference>
<accession>A0ABP1R9U7</accession>
<evidence type="ECO:0000256" key="6">
    <source>
        <dbReference type="ARBA" id="ARBA00023242"/>
    </source>
</evidence>